<dbReference type="PATRIC" id="fig|1302272.5.peg.1083"/>
<evidence type="ECO:0000256" key="1">
    <source>
        <dbReference type="SAM" id="MobiDB-lite"/>
    </source>
</evidence>
<proteinExistence type="predicted"/>
<evidence type="ECO:0000313" key="3">
    <source>
        <dbReference type="Proteomes" id="UP000050911"/>
    </source>
</evidence>
<dbReference type="AlphaFoldDB" id="A0A0R1HQP1"/>
<keyword evidence="3" id="KW-1185">Reference proteome</keyword>
<protein>
    <submittedName>
        <fullName evidence="2">Uncharacterized protein</fullName>
    </submittedName>
</protein>
<accession>A0A0R1HQP1</accession>
<dbReference type="EMBL" id="AZCX01000002">
    <property type="protein sequence ID" value="KRK48758.1"/>
    <property type="molecule type" value="Genomic_DNA"/>
</dbReference>
<name>A0A0R1HQP1_9LACO</name>
<comment type="caution">
    <text evidence="2">The sequence shown here is derived from an EMBL/GenBank/DDBJ whole genome shotgun (WGS) entry which is preliminary data.</text>
</comment>
<evidence type="ECO:0000313" key="2">
    <source>
        <dbReference type="EMBL" id="KRK48758.1"/>
    </source>
</evidence>
<feature type="region of interest" description="Disordered" evidence="1">
    <location>
        <begin position="1"/>
        <end position="38"/>
    </location>
</feature>
<feature type="compositionally biased region" description="Basic and acidic residues" evidence="1">
    <location>
        <begin position="20"/>
        <end position="34"/>
    </location>
</feature>
<dbReference type="Proteomes" id="UP000050911">
    <property type="component" value="Unassembled WGS sequence"/>
</dbReference>
<sequence length="65" mass="7215">MTGRMGYNEGRIGGGKLTQKKSEKNGLPEIKVDVKTPPSSGGLMNWGPAWDWLLTSFKKLLKRPQ</sequence>
<gene>
    <name evidence="2" type="ORF">FC96_GL001077</name>
</gene>
<reference evidence="2 3" key="1">
    <citation type="journal article" date="2015" name="Genome Announc.">
        <title>Expanding the biotechnology potential of lactobacilli through comparative genomics of 213 strains and associated genera.</title>
        <authorList>
            <person name="Sun Z."/>
            <person name="Harris H.M."/>
            <person name="McCann A."/>
            <person name="Guo C."/>
            <person name="Argimon S."/>
            <person name="Zhang W."/>
            <person name="Yang X."/>
            <person name="Jeffery I.B."/>
            <person name="Cooney J.C."/>
            <person name="Kagawa T.F."/>
            <person name="Liu W."/>
            <person name="Song Y."/>
            <person name="Salvetti E."/>
            <person name="Wrobel A."/>
            <person name="Rasinkangas P."/>
            <person name="Parkhill J."/>
            <person name="Rea M.C."/>
            <person name="O'Sullivan O."/>
            <person name="Ritari J."/>
            <person name="Douillard F.P."/>
            <person name="Paul Ross R."/>
            <person name="Yang R."/>
            <person name="Briner A.E."/>
            <person name="Felis G.E."/>
            <person name="de Vos W.M."/>
            <person name="Barrangou R."/>
            <person name="Klaenhammer T.R."/>
            <person name="Caufield P.W."/>
            <person name="Cui Y."/>
            <person name="Zhang H."/>
            <person name="O'Toole P.W."/>
        </authorList>
    </citation>
    <scope>NUCLEOTIDE SEQUENCE [LARGE SCALE GENOMIC DNA]</scope>
    <source>
        <strain evidence="2 3">JCM 15530</strain>
    </source>
</reference>
<dbReference type="STRING" id="1302272.FC96_GL001077"/>
<organism evidence="2 3">
    <name type="scientific">Secundilactobacillus kimchicus JCM 15530</name>
    <dbReference type="NCBI Taxonomy" id="1302272"/>
    <lineage>
        <taxon>Bacteria</taxon>
        <taxon>Bacillati</taxon>
        <taxon>Bacillota</taxon>
        <taxon>Bacilli</taxon>
        <taxon>Lactobacillales</taxon>
        <taxon>Lactobacillaceae</taxon>
        <taxon>Secundilactobacillus</taxon>
    </lineage>
</organism>